<accession>A0ABQ0G7L0</accession>
<organism evidence="9 10">
    <name type="scientific">Madurella fahalii</name>
    <dbReference type="NCBI Taxonomy" id="1157608"/>
    <lineage>
        <taxon>Eukaryota</taxon>
        <taxon>Fungi</taxon>
        <taxon>Dikarya</taxon>
        <taxon>Ascomycota</taxon>
        <taxon>Pezizomycotina</taxon>
        <taxon>Sordariomycetes</taxon>
        <taxon>Sordariomycetidae</taxon>
        <taxon>Sordariales</taxon>
        <taxon>Sordariales incertae sedis</taxon>
        <taxon>Madurella</taxon>
    </lineage>
</organism>
<evidence type="ECO:0000256" key="3">
    <source>
        <dbReference type="ARBA" id="ARBA00022989"/>
    </source>
</evidence>
<keyword evidence="10" id="KW-1185">Reference proteome</keyword>
<feature type="region of interest" description="Disordered" evidence="6">
    <location>
        <begin position="1"/>
        <end position="20"/>
    </location>
</feature>
<protein>
    <recommendedName>
        <fullName evidence="8">Rhodopsin domain-containing protein</fullName>
    </recommendedName>
</protein>
<dbReference type="Proteomes" id="UP001628179">
    <property type="component" value="Unassembled WGS sequence"/>
</dbReference>
<proteinExistence type="inferred from homology"/>
<dbReference type="EMBL" id="BAAFSV010000002">
    <property type="protein sequence ID" value="GAB1313747.1"/>
    <property type="molecule type" value="Genomic_DNA"/>
</dbReference>
<comment type="similarity">
    <text evidence="5">Belongs to the SAT4 family.</text>
</comment>
<evidence type="ECO:0000313" key="9">
    <source>
        <dbReference type="EMBL" id="GAB1313747.1"/>
    </source>
</evidence>
<feature type="transmembrane region" description="Helical" evidence="7">
    <location>
        <begin position="229"/>
        <end position="253"/>
    </location>
</feature>
<feature type="region of interest" description="Disordered" evidence="6">
    <location>
        <begin position="297"/>
        <end position="338"/>
    </location>
</feature>
<feature type="transmembrane region" description="Helical" evidence="7">
    <location>
        <begin position="31"/>
        <end position="53"/>
    </location>
</feature>
<feature type="transmembrane region" description="Helical" evidence="7">
    <location>
        <begin position="65"/>
        <end position="87"/>
    </location>
</feature>
<dbReference type="InterPro" id="IPR049326">
    <property type="entry name" value="Rhodopsin_dom_fungi"/>
</dbReference>
<dbReference type="GeneID" id="98174700"/>
<dbReference type="InterPro" id="IPR052337">
    <property type="entry name" value="SAT4-like"/>
</dbReference>
<keyword evidence="4 7" id="KW-0472">Membrane</keyword>
<comment type="subcellular location">
    <subcellularLocation>
        <location evidence="1">Membrane</location>
        <topology evidence="1">Multi-pass membrane protein</topology>
    </subcellularLocation>
</comment>
<reference evidence="9 10" key="1">
    <citation type="submission" date="2024-09" db="EMBL/GenBank/DDBJ databases">
        <title>Itraconazole resistance in Madurella fahalii resulting from another homologue of gene encoding cytochrome P450 14-alpha sterol demethylase (CYP51).</title>
        <authorList>
            <person name="Yoshioka I."/>
            <person name="Fahal A.H."/>
            <person name="Kaneko S."/>
            <person name="Yaguchi T."/>
        </authorList>
    </citation>
    <scope>NUCLEOTIDE SEQUENCE [LARGE SCALE GENOMIC DNA]</scope>
    <source>
        <strain evidence="9 10">IFM 68171</strain>
    </source>
</reference>
<evidence type="ECO:0000256" key="5">
    <source>
        <dbReference type="ARBA" id="ARBA00038359"/>
    </source>
</evidence>
<dbReference type="PANTHER" id="PTHR33048:SF47">
    <property type="entry name" value="INTEGRAL MEMBRANE PROTEIN-RELATED"/>
    <property type="match status" value="1"/>
</dbReference>
<feature type="transmembrane region" description="Helical" evidence="7">
    <location>
        <begin position="143"/>
        <end position="168"/>
    </location>
</feature>
<evidence type="ECO:0000256" key="4">
    <source>
        <dbReference type="ARBA" id="ARBA00023136"/>
    </source>
</evidence>
<dbReference type="RefSeq" id="XP_070915478.1">
    <property type="nucleotide sequence ID" value="XM_071059377.1"/>
</dbReference>
<name>A0ABQ0G7L0_9PEZI</name>
<evidence type="ECO:0000259" key="8">
    <source>
        <dbReference type="Pfam" id="PF20684"/>
    </source>
</evidence>
<sequence length="407" mass="45020">MENFNINDIPAMSPPPGRTSNFNDPETMHPVVLGVAVSTMVLMTMAVMVRVYTKGVILKDMRLEEYFAILGTAGIIVWDSIFIHVSMHGFSRHLWDVRAVDVPHLAYMNYLAEISNAVTMWAAKCSILFQLKSLFCPGHSRGVVYWSIHALLFLNGAYHTAALFTFIFQCTPREKTWNALMEGQCINVAAATQVSGAVNLFLDLGILVTPVAAIFHLQMPTKRKLGISAVFGVGILTCAIAAFGVVLRIPLLYDPDLTWVITRVGIWTMVEYCGTILVGCMPSFPRFFTYLRGDPSTTSATGFSSPVSKATSRAYDHSRQESRGSHEHSETKSGNNKSITGIQVGIGITTSEVSLTDPALRNDDALLLNLHGLAIDDLPEFQFTFQFRAQPQAKIPNMLLNRRREKP</sequence>
<feature type="compositionally biased region" description="Basic and acidic residues" evidence="6">
    <location>
        <begin position="314"/>
        <end position="331"/>
    </location>
</feature>
<evidence type="ECO:0000313" key="10">
    <source>
        <dbReference type="Proteomes" id="UP001628179"/>
    </source>
</evidence>
<comment type="caution">
    <text evidence="9">The sequence shown here is derived from an EMBL/GenBank/DDBJ whole genome shotgun (WGS) entry which is preliminary data.</text>
</comment>
<feature type="domain" description="Rhodopsin" evidence="8">
    <location>
        <begin position="49"/>
        <end position="286"/>
    </location>
</feature>
<feature type="compositionally biased region" description="Polar residues" evidence="6">
    <location>
        <begin position="297"/>
        <end position="311"/>
    </location>
</feature>
<evidence type="ECO:0000256" key="6">
    <source>
        <dbReference type="SAM" id="MobiDB-lite"/>
    </source>
</evidence>
<keyword evidence="2 7" id="KW-0812">Transmembrane</keyword>
<evidence type="ECO:0000256" key="2">
    <source>
        <dbReference type="ARBA" id="ARBA00022692"/>
    </source>
</evidence>
<feature type="transmembrane region" description="Helical" evidence="7">
    <location>
        <begin position="265"/>
        <end position="284"/>
    </location>
</feature>
<evidence type="ECO:0000256" key="1">
    <source>
        <dbReference type="ARBA" id="ARBA00004141"/>
    </source>
</evidence>
<dbReference type="PANTHER" id="PTHR33048">
    <property type="entry name" value="PTH11-LIKE INTEGRAL MEMBRANE PROTEIN (AFU_ORTHOLOGUE AFUA_5G11245)"/>
    <property type="match status" value="1"/>
</dbReference>
<feature type="transmembrane region" description="Helical" evidence="7">
    <location>
        <begin position="197"/>
        <end position="217"/>
    </location>
</feature>
<evidence type="ECO:0000256" key="7">
    <source>
        <dbReference type="SAM" id="Phobius"/>
    </source>
</evidence>
<dbReference type="Pfam" id="PF20684">
    <property type="entry name" value="Fung_rhodopsin"/>
    <property type="match status" value="1"/>
</dbReference>
<gene>
    <name evidence="9" type="ORF">MFIFM68171_03957</name>
</gene>
<keyword evidence="3 7" id="KW-1133">Transmembrane helix</keyword>